<dbReference type="InterPro" id="IPR017938">
    <property type="entry name" value="Riboflavin_synthase-like_b-brl"/>
</dbReference>
<keyword evidence="11" id="KW-0376">Hydrogen peroxide</keyword>
<evidence type="ECO:0000259" key="16">
    <source>
        <dbReference type="PROSITE" id="PS50222"/>
    </source>
</evidence>
<evidence type="ECO:0000313" key="18">
    <source>
        <dbReference type="EMBL" id="KAJ8971091.1"/>
    </source>
</evidence>
<evidence type="ECO:0000256" key="8">
    <source>
        <dbReference type="ARBA" id="ARBA00022857"/>
    </source>
</evidence>
<dbReference type="SMART" id="SM00054">
    <property type="entry name" value="EFh"/>
    <property type="match status" value="2"/>
</dbReference>
<reference evidence="18" key="1">
    <citation type="journal article" date="2023" name="Insect Mol. Biol.">
        <title>Genome sequencing provides insights into the evolution of gene families encoding plant cell wall-degrading enzymes in longhorned beetles.</title>
        <authorList>
            <person name="Shin N.R."/>
            <person name="Okamura Y."/>
            <person name="Kirsch R."/>
            <person name="Pauchet Y."/>
        </authorList>
    </citation>
    <scope>NUCLEOTIDE SEQUENCE</scope>
    <source>
        <strain evidence="18">MMC_N1</strain>
    </source>
</reference>
<proteinExistence type="inferred from homology"/>
<dbReference type="CDD" id="cd09820">
    <property type="entry name" value="dual_peroxidase_like"/>
    <property type="match status" value="1"/>
</dbReference>
<keyword evidence="10" id="KW-0325">Glycoprotein</keyword>
<dbReference type="CDD" id="cd00051">
    <property type="entry name" value="EFh"/>
    <property type="match status" value="1"/>
</dbReference>
<comment type="catalytic activity">
    <reaction evidence="12">
        <text>NADH + O2 + H(+) = H2O2 + NAD(+)</text>
        <dbReference type="Rhea" id="RHEA:11264"/>
        <dbReference type="ChEBI" id="CHEBI:15378"/>
        <dbReference type="ChEBI" id="CHEBI:15379"/>
        <dbReference type="ChEBI" id="CHEBI:16240"/>
        <dbReference type="ChEBI" id="CHEBI:57540"/>
        <dbReference type="ChEBI" id="CHEBI:57945"/>
        <dbReference type="EC" id="1.6.3.1"/>
    </reaction>
</comment>
<name>A0ABQ9J328_9CUCU</name>
<dbReference type="Gene3D" id="1.10.640.10">
    <property type="entry name" value="Haem peroxidase domain superfamily, animal type"/>
    <property type="match status" value="1"/>
</dbReference>
<evidence type="ECO:0000256" key="7">
    <source>
        <dbReference type="ARBA" id="ARBA00022837"/>
    </source>
</evidence>
<dbReference type="SUPFAM" id="SSF48113">
    <property type="entry name" value="Heme-dependent peroxidases"/>
    <property type="match status" value="1"/>
</dbReference>
<dbReference type="Pfam" id="PF08022">
    <property type="entry name" value="FAD_binding_8"/>
    <property type="match status" value="1"/>
</dbReference>
<evidence type="ECO:0000259" key="17">
    <source>
        <dbReference type="PROSITE" id="PS51384"/>
    </source>
</evidence>
<keyword evidence="19" id="KW-1185">Reference proteome</keyword>
<dbReference type="PROSITE" id="PS50222">
    <property type="entry name" value="EF_HAND_2"/>
    <property type="match status" value="2"/>
</dbReference>
<protein>
    <recommendedName>
        <fullName evidence="2">NAD(P)H oxidase (H2O2-forming)</fullName>
        <ecNumber evidence="2">1.6.3.1</ecNumber>
    </recommendedName>
</protein>
<dbReference type="Pfam" id="PF13499">
    <property type="entry name" value="EF-hand_7"/>
    <property type="match status" value="1"/>
</dbReference>
<feature type="transmembrane region" description="Helical" evidence="15">
    <location>
        <begin position="1008"/>
        <end position="1033"/>
    </location>
</feature>
<evidence type="ECO:0000256" key="12">
    <source>
        <dbReference type="ARBA" id="ARBA00047455"/>
    </source>
</evidence>
<dbReference type="InterPro" id="IPR018247">
    <property type="entry name" value="EF_Hand_1_Ca_BS"/>
</dbReference>
<evidence type="ECO:0000256" key="6">
    <source>
        <dbReference type="ARBA" id="ARBA00022827"/>
    </source>
</evidence>
<feature type="domain" description="FAD-binding FR-type" evidence="17">
    <location>
        <begin position="1095"/>
        <end position="1245"/>
    </location>
</feature>
<evidence type="ECO:0000256" key="13">
    <source>
        <dbReference type="ARBA" id="ARBA00048762"/>
    </source>
</evidence>
<dbReference type="PRINTS" id="PR00466">
    <property type="entry name" value="GP91PHOX"/>
</dbReference>
<dbReference type="InterPro" id="IPR013121">
    <property type="entry name" value="Fe_red_NAD-bd_6"/>
</dbReference>
<dbReference type="InterPro" id="IPR013112">
    <property type="entry name" value="FAD-bd_8"/>
</dbReference>
<dbReference type="CDD" id="cd06186">
    <property type="entry name" value="NOX_Duox_like_FAD_NADP"/>
    <property type="match status" value="1"/>
</dbReference>
<comment type="catalytic activity">
    <reaction evidence="14">
        <text>NADPH + 2 O2 = 2 superoxide + NADP(+) + H(+)</text>
        <dbReference type="Rhea" id="RHEA:63180"/>
        <dbReference type="ChEBI" id="CHEBI:15378"/>
        <dbReference type="ChEBI" id="CHEBI:15379"/>
        <dbReference type="ChEBI" id="CHEBI:18421"/>
        <dbReference type="ChEBI" id="CHEBI:57783"/>
        <dbReference type="ChEBI" id="CHEBI:58349"/>
    </reaction>
</comment>
<feature type="transmembrane region" description="Helical" evidence="15">
    <location>
        <begin position="1045"/>
        <end position="1062"/>
    </location>
</feature>
<dbReference type="InterPro" id="IPR000778">
    <property type="entry name" value="Cyt_b245_heavy_chain"/>
</dbReference>
<dbReference type="InterPro" id="IPR002048">
    <property type="entry name" value="EF_hand_dom"/>
</dbReference>
<dbReference type="SUPFAM" id="SSF47473">
    <property type="entry name" value="EF-hand"/>
    <property type="match status" value="1"/>
</dbReference>
<keyword evidence="9" id="KW-0560">Oxidoreductase</keyword>
<evidence type="ECO:0000256" key="10">
    <source>
        <dbReference type="ARBA" id="ARBA00023180"/>
    </source>
</evidence>
<dbReference type="SFLD" id="SFLDG01169">
    <property type="entry name" value="NADPH_oxidase_subgroup_(NOX)"/>
    <property type="match status" value="1"/>
</dbReference>
<dbReference type="EC" id="1.6.3.1" evidence="2"/>
<evidence type="ECO:0000256" key="4">
    <source>
        <dbReference type="ARBA" id="ARBA00022630"/>
    </source>
</evidence>
<sequence length="1424" mass="163624">MPKSIIDSHLIRRAPSAYADGVYMLAGQNRPSPRKLSRLFMKGIDGLGSMNNRTALLAFFGQLVTSEVVMASENGCPIEMHHIEIEKCDEVYDKDCKGNKYIPFHRASYDRKTGQSPNSPREQLNQVTSWIDGSFIYSTSEPWINAMRSFHNGTLLTDDTGTMPIRNSMRVPIFNNPVPNMMKMLSTERLFLLGDPRTNQNPALLTISILFYRWHNEVAARVQSQNPTWSDEDVFQRARRIVVATLQNVIAYEYIPAFLGEQIPPYEGYKPDVHPGITHAFQSAAFRFGHSLIPPGLYRRNARCTYKKTPMGYLALRLCSTWWDSNDILTNNSLEELLMGMTSQLAEREDSFLCSDVRDKLFGPMEFSRRDLGALNIMRGRDNGLPDYNMVRSYYNLPKIKNWKDINPKLFDERPELLRLLVGVYSNNLDNIDVYVGGMLESYGKPGELFREVIKEQFARLRDADRFWFENEASGIFSKHEIEEIKRITLWDIIVNSTNIPPNAIQRNVFFWMKGDPCPQPMQLNVSLMEPCKILSGYDYFEGNELVYIYACLFLGFVPILCAGAGYGVVKLQNRRRRRLKIKQEELRNSNCKLPVDTMIVHEWLHANHKRVVKIKFGPDVAINVIGRKGEKLRTVNLKNVDSVVVEESLDVTAKKKPMVLLQVPKDHDLVLELDSIGSKKETEKRKKLEHFFREAYALTFGLRPGERRRRSDATVDGEVVTVMRTSLTKSEFASALGMKHDAIFVQKMFNIVDKDGDGRISFQEFLDTVVLFSRGKTEDKLRIIFDMCDNDGNGVIDKGELSEMLRSLVEIARTTSLSDDHVTELIDGMFQDAGLELKNFLTYNDFKLMMKEYKGDFVAIGLDCKGAKQNFLDMSTNVARMTSFHIEPSLDVEKNYFRLKWDSITTFLEENRQNIFYLFVFYVITVALFVERFIHYTFMAEHTDLRHIMGVGIAITRGSAASLSFCYSILLLTMSRNLITKLKEFSFHQYIPLDANIQFHKISACTALFFFIIAHSLTGVLLFIIMCVIFIFAHPTIRKKAYKFFWFTHSLYVLFYGLCLIHGLARLTGEPRFWLFFIGPGIIFTLDKVVSLRTKYIPLDVIETELLPSDVIKIRFYRPPNLKYLSGQWVRLACTAFKAHEFHSFTLTSAPHENLLSCHIKAQASGERPSGPRVLASFVFAAASLSSSIENGSSFVHAAKERVYCVKLRPWTWKLRNYFDPCNYNPEDQPKILLEGPFGGGNQDWYKFEVAVMVGGGIGVTPYASILNDLVFGTSTNRYSGVACKKVYFLWICPSHKHFEWFIDVLRDVERKDVTNVLEIHIFITQFFHKFDLRTTMLYICENHFQRLSKTSIFTGLNAVNHFGRPDMTSFLKFVQKRHSYVSKIGVFSCGPRPLTKSVMSACDEVNKCRKLPYFIHHFENFG</sequence>
<dbReference type="InterPro" id="IPR039261">
    <property type="entry name" value="FNR_nucleotide-bd"/>
</dbReference>
<keyword evidence="4" id="KW-0285">Flavoprotein</keyword>
<keyword evidence="5" id="KW-0677">Repeat</keyword>
<feature type="transmembrane region" description="Helical" evidence="15">
    <location>
        <begin position="949"/>
        <end position="974"/>
    </location>
</feature>
<dbReference type="Pfam" id="PF08030">
    <property type="entry name" value="NAD_binding_6"/>
    <property type="match status" value="1"/>
</dbReference>
<evidence type="ECO:0000313" key="19">
    <source>
        <dbReference type="Proteomes" id="UP001162164"/>
    </source>
</evidence>
<comment type="caution">
    <text evidence="18">The sequence shown here is derived from an EMBL/GenBank/DDBJ whole genome shotgun (WGS) entry which is preliminary data.</text>
</comment>
<feature type="domain" description="EF-hand" evidence="16">
    <location>
        <begin position="777"/>
        <end position="812"/>
    </location>
</feature>
<dbReference type="Gene3D" id="2.40.30.10">
    <property type="entry name" value="Translation factors"/>
    <property type="match status" value="1"/>
</dbReference>
<dbReference type="InterPro" id="IPR010255">
    <property type="entry name" value="Haem_peroxidase_sf"/>
</dbReference>
<keyword evidence="6" id="KW-0274">FAD</keyword>
<dbReference type="EMBL" id="JAPWTJ010001525">
    <property type="protein sequence ID" value="KAJ8971091.1"/>
    <property type="molecule type" value="Genomic_DNA"/>
</dbReference>
<dbReference type="InterPro" id="IPR019791">
    <property type="entry name" value="Haem_peroxidase_animal"/>
</dbReference>
<dbReference type="Pfam" id="PF00036">
    <property type="entry name" value="EF-hand_1"/>
    <property type="match status" value="1"/>
</dbReference>
<comment type="similarity">
    <text evidence="1">In the N-terminal section; belongs to the peroxidase family.</text>
</comment>
<keyword evidence="7" id="KW-0106">Calcium</keyword>
<keyword evidence="15" id="KW-1133">Transmembrane helix</keyword>
<evidence type="ECO:0000256" key="3">
    <source>
        <dbReference type="ARBA" id="ARBA00022559"/>
    </source>
</evidence>
<dbReference type="PANTHER" id="PTHR11475:SF144">
    <property type="entry name" value="NAD(P)H OXIDASE (H2O2-FORMING)"/>
    <property type="match status" value="1"/>
</dbReference>
<evidence type="ECO:0000256" key="5">
    <source>
        <dbReference type="ARBA" id="ARBA00022737"/>
    </source>
</evidence>
<dbReference type="InterPro" id="IPR037120">
    <property type="entry name" value="Haem_peroxidase_sf_animal"/>
</dbReference>
<dbReference type="Pfam" id="PF03098">
    <property type="entry name" value="An_peroxidase"/>
    <property type="match status" value="1"/>
</dbReference>
<dbReference type="SUPFAM" id="SSF63380">
    <property type="entry name" value="Riboflavin synthase domain-like"/>
    <property type="match status" value="1"/>
</dbReference>
<keyword evidence="8" id="KW-0521">NADP</keyword>
<accession>A0ABQ9J328</accession>
<dbReference type="SUPFAM" id="SSF52343">
    <property type="entry name" value="Ferredoxin reductase-like, C-terminal NADP-linked domain"/>
    <property type="match status" value="1"/>
</dbReference>
<dbReference type="PANTHER" id="PTHR11475">
    <property type="entry name" value="OXIDASE/PEROXIDASE"/>
    <property type="match status" value="1"/>
</dbReference>
<dbReference type="Gene3D" id="3.40.50.80">
    <property type="entry name" value="Nucleotide-binding domain of ferredoxin-NADP reductase (FNR) module"/>
    <property type="match status" value="1"/>
</dbReference>
<organism evidence="18 19">
    <name type="scientific">Molorchus minor</name>
    <dbReference type="NCBI Taxonomy" id="1323400"/>
    <lineage>
        <taxon>Eukaryota</taxon>
        <taxon>Metazoa</taxon>
        <taxon>Ecdysozoa</taxon>
        <taxon>Arthropoda</taxon>
        <taxon>Hexapoda</taxon>
        <taxon>Insecta</taxon>
        <taxon>Pterygota</taxon>
        <taxon>Neoptera</taxon>
        <taxon>Endopterygota</taxon>
        <taxon>Coleoptera</taxon>
        <taxon>Polyphaga</taxon>
        <taxon>Cucujiformia</taxon>
        <taxon>Chrysomeloidea</taxon>
        <taxon>Cerambycidae</taxon>
        <taxon>Lamiinae</taxon>
        <taxon>Monochamini</taxon>
        <taxon>Molorchus</taxon>
    </lineage>
</organism>
<dbReference type="Gene3D" id="1.10.238.10">
    <property type="entry name" value="EF-hand"/>
    <property type="match status" value="1"/>
</dbReference>
<evidence type="ECO:0000256" key="14">
    <source>
        <dbReference type="ARBA" id="ARBA00049908"/>
    </source>
</evidence>
<feature type="domain" description="EF-hand" evidence="16">
    <location>
        <begin position="741"/>
        <end position="776"/>
    </location>
</feature>
<dbReference type="InterPro" id="IPR017927">
    <property type="entry name" value="FAD-bd_FR_type"/>
</dbReference>
<keyword evidence="15" id="KW-0812">Transmembrane</keyword>
<dbReference type="Proteomes" id="UP001162164">
    <property type="component" value="Unassembled WGS sequence"/>
</dbReference>
<evidence type="ECO:0000256" key="9">
    <source>
        <dbReference type="ARBA" id="ARBA00023002"/>
    </source>
</evidence>
<feature type="transmembrane region" description="Helical" evidence="15">
    <location>
        <begin position="1074"/>
        <end position="1091"/>
    </location>
</feature>
<keyword evidence="3" id="KW-0575">Peroxidase</keyword>
<gene>
    <name evidence="18" type="ORF">NQ317_006504</name>
</gene>
<feature type="transmembrane region" description="Helical" evidence="15">
    <location>
        <begin position="916"/>
        <end position="937"/>
    </location>
</feature>
<evidence type="ECO:0000256" key="11">
    <source>
        <dbReference type="ARBA" id="ARBA00023324"/>
    </source>
</evidence>
<keyword evidence="15" id="KW-0472">Membrane</keyword>
<evidence type="ECO:0000256" key="15">
    <source>
        <dbReference type="SAM" id="Phobius"/>
    </source>
</evidence>
<dbReference type="PROSITE" id="PS51384">
    <property type="entry name" value="FAD_FR"/>
    <property type="match status" value="1"/>
</dbReference>
<dbReference type="PROSITE" id="PS50292">
    <property type="entry name" value="PEROXIDASE_3"/>
    <property type="match status" value="1"/>
</dbReference>
<evidence type="ECO:0000256" key="1">
    <source>
        <dbReference type="ARBA" id="ARBA00005644"/>
    </source>
</evidence>
<comment type="catalytic activity">
    <reaction evidence="13">
        <text>NADPH + O2 + H(+) = H2O2 + NADP(+)</text>
        <dbReference type="Rhea" id="RHEA:11260"/>
        <dbReference type="ChEBI" id="CHEBI:15378"/>
        <dbReference type="ChEBI" id="CHEBI:15379"/>
        <dbReference type="ChEBI" id="CHEBI:16240"/>
        <dbReference type="ChEBI" id="CHEBI:57783"/>
        <dbReference type="ChEBI" id="CHEBI:58349"/>
        <dbReference type="EC" id="1.6.3.1"/>
    </reaction>
</comment>
<feature type="transmembrane region" description="Helical" evidence="15">
    <location>
        <begin position="547"/>
        <end position="570"/>
    </location>
</feature>
<evidence type="ECO:0000256" key="2">
    <source>
        <dbReference type="ARBA" id="ARBA00012698"/>
    </source>
</evidence>
<dbReference type="InterPro" id="IPR011992">
    <property type="entry name" value="EF-hand-dom_pair"/>
</dbReference>
<dbReference type="InterPro" id="IPR034821">
    <property type="entry name" value="DUOX_peroxidase"/>
</dbReference>
<dbReference type="PROSITE" id="PS00018">
    <property type="entry name" value="EF_HAND_1"/>
    <property type="match status" value="2"/>
</dbReference>